<dbReference type="InterPro" id="IPR005674">
    <property type="entry name" value="CocE/Ser_esterase"/>
</dbReference>
<feature type="domain" description="Xaa-Pro dipeptidyl-peptidase C-terminal" evidence="2">
    <location>
        <begin position="323"/>
        <end position="553"/>
    </location>
</feature>
<keyword evidence="4" id="KW-1185">Reference proteome</keyword>
<dbReference type="InterPro" id="IPR000383">
    <property type="entry name" value="Xaa-Pro-like_dom"/>
</dbReference>
<dbReference type="NCBIfam" id="TIGR00976">
    <property type="entry name" value="CocE_NonD"/>
    <property type="match status" value="1"/>
</dbReference>
<reference evidence="3 4" key="1">
    <citation type="submission" date="2016-12" db="EMBL/GenBank/DDBJ databases">
        <title>The new phylogeny of genus Mycobacterium.</title>
        <authorList>
            <person name="Tortoli E."/>
            <person name="Trovato A."/>
            <person name="Cirillo D.M."/>
        </authorList>
    </citation>
    <scope>NUCLEOTIDE SEQUENCE [LARGE SCALE GENOMIC DNA]</scope>
    <source>
        <strain evidence="3 4">DSM 45069</strain>
    </source>
</reference>
<dbReference type="AlphaFoldDB" id="A0A1W9Z801"/>
<dbReference type="RefSeq" id="WP_083066663.1">
    <property type="nucleotide sequence ID" value="NZ_MVHG01000086.1"/>
</dbReference>
<evidence type="ECO:0000313" key="4">
    <source>
        <dbReference type="Proteomes" id="UP000192707"/>
    </source>
</evidence>
<proteinExistence type="predicted"/>
<dbReference type="Gene3D" id="3.40.50.1820">
    <property type="entry name" value="alpha/beta hydrolase"/>
    <property type="match status" value="1"/>
</dbReference>
<evidence type="ECO:0000313" key="3">
    <source>
        <dbReference type="EMBL" id="ORA08908.1"/>
    </source>
</evidence>
<dbReference type="Gene3D" id="2.60.120.260">
    <property type="entry name" value="Galactose-binding domain-like"/>
    <property type="match status" value="1"/>
</dbReference>
<comment type="caution">
    <text evidence="3">The sequence shown here is derived from an EMBL/GenBank/DDBJ whole genome shotgun (WGS) entry which is preliminary data.</text>
</comment>
<dbReference type="OrthoDB" id="5240615at2"/>
<accession>A0A1W9Z801</accession>
<organism evidence="3 4">
    <name type="scientific">Mycobacterium arosiense ATCC BAA-1401 = DSM 45069</name>
    <dbReference type="NCBI Taxonomy" id="1265311"/>
    <lineage>
        <taxon>Bacteria</taxon>
        <taxon>Bacillati</taxon>
        <taxon>Actinomycetota</taxon>
        <taxon>Actinomycetes</taxon>
        <taxon>Mycobacteriales</taxon>
        <taxon>Mycobacteriaceae</taxon>
        <taxon>Mycobacterium</taxon>
        <taxon>Mycobacterium avium complex (MAC)</taxon>
    </lineage>
</organism>
<name>A0A1W9Z801_MYCAI</name>
<dbReference type="Gene3D" id="1.10.3020.10">
    <property type="entry name" value="alpha-amino acid ester hydrolase ( Helical cap domain)"/>
    <property type="match status" value="1"/>
</dbReference>
<dbReference type="EMBL" id="MVHG01000086">
    <property type="protein sequence ID" value="ORA08908.1"/>
    <property type="molecule type" value="Genomic_DNA"/>
</dbReference>
<evidence type="ECO:0000259" key="2">
    <source>
        <dbReference type="SMART" id="SM00939"/>
    </source>
</evidence>
<dbReference type="InterPro" id="IPR029058">
    <property type="entry name" value="AB_hydrolase_fold"/>
</dbReference>
<keyword evidence="1 3" id="KW-0378">Hydrolase</keyword>
<dbReference type="Pfam" id="PF02129">
    <property type="entry name" value="Peptidase_S15"/>
    <property type="match status" value="1"/>
</dbReference>
<dbReference type="SMART" id="SM00939">
    <property type="entry name" value="PepX_C"/>
    <property type="match status" value="1"/>
</dbReference>
<dbReference type="SUPFAM" id="SSF53474">
    <property type="entry name" value="alpha/beta-Hydrolases"/>
    <property type="match status" value="1"/>
</dbReference>
<dbReference type="InterPro" id="IPR013736">
    <property type="entry name" value="Xaa-Pro_dipept_C"/>
</dbReference>
<dbReference type="SUPFAM" id="SSF49785">
    <property type="entry name" value="Galactose-binding domain-like"/>
    <property type="match status" value="1"/>
</dbReference>
<dbReference type="InterPro" id="IPR008979">
    <property type="entry name" value="Galactose-bd-like_sf"/>
</dbReference>
<dbReference type="PANTHER" id="PTHR43056">
    <property type="entry name" value="PEPTIDASE S9 PROLYL OLIGOPEPTIDASE"/>
    <property type="match status" value="1"/>
</dbReference>
<evidence type="ECO:0000256" key="1">
    <source>
        <dbReference type="ARBA" id="ARBA00022801"/>
    </source>
</evidence>
<dbReference type="GO" id="GO:0008239">
    <property type="term" value="F:dipeptidyl-peptidase activity"/>
    <property type="evidence" value="ECO:0007669"/>
    <property type="project" value="InterPro"/>
</dbReference>
<gene>
    <name evidence="3" type="ORF">BST14_23105</name>
</gene>
<protein>
    <submittedName>
        <fullName evidence="3">Hydrolase</fullName>
    </submittedName>
</protein>
<dbReference type="Proteomes" id="UP000192707">
    <property type="component" value="Unassembled WGS sequence"/>
</dbReference>
<dbReference type="InterPro" id="IPR050585">
    <property type="entry name" value="Xaa-Pro_dipeptidyl-ppase/CocE"/>
</dbReference>
<dbReference type="Pfam" id="PF08530">
    <property type="entry name" value="PepX_C"/>
    <property type="match status" value="1"/>
</dbReference>
<dbReference type="PANTHER" id="PTHR43056:SF10">
    <property type="entry name" value="COCE_NOND FAMILY, PUTATIVE (AFU_ORTHOLOGUE AFUA_7G00600)-RELATED"/>
    <property type="match status" value="1"/>
</dbReference>
<sequence length="574" mass="62086">MSTTLIRPAQPTLHTLRHLGGKAAARLLGLPPETTDYTVRRVRVPMRDGVQLVADHYAPATGSPTGTLLVRGPYGRGFPFGLTFGALYAARGYHVVLQSVRGTFGSGGVFEPMANEVADGADTVAWLREQPWFTGRFASIGISYLGFTQWALLQDPPPELATAVIMVGPHDFNESTWGTGTFAINDFLGWSDMVAHQEDPVRVRAALRQLQTRRRAARAAAAVPLGDAARAILGTGAPWFESWVEHSEPDDPFWDALRCTEALDRVQVPVLLVGGWQDIFIGQTLQQYAHLRRRGVDVALTVGPWTHTQLLTTGFSTCAREALDWLGTHLGGAATTRRLSRVRVYVTGGGGGWRGLPDWPPPTTERPLYLRPGGYLGETAPAPKGLVPATFRYDPASPTPTTGGPLLSAHGGYRDDSRLASRGDVLAFTSATLTEDVYVYGCPVVELAHGADSPHADLFVRVSEVDAKGRSRNVSEAYRRLRTAAKPKSEKIVRLELDGMAHRIRAGSRIRLLIAGSWSPRYAHNLGSGEPVLTGRQPTPVTHTVRYGRSRLLLPVGPAELSADSVADPGGDRG</sequence>